<dbReference type="VEuPathDB" id="FungiDB:ASPGLDRAFT_40708"/>
<keyword evidence="6" id="KW-0057">Aromatic amino acid biosynthesis</keyword>
<feature type="binding site" evidence="5">
    <location>
        <position position="268"/>
    </location>
    <ligand>
        <name>phosphoenolpyruvate</name>
        <dbReference type="ChEBI" id="CHEBI:58702"/>
    </ligand>
</feature>
<evidence type="ECO:0000313" key="7">
    <source>
        <dbReference type="EMBL" id="OJJ78517.1"/>
    </source>
</evidence>
<accession>A0A1L9V3L6</accession>
<proteinExistence type="inferred from homology"/>
<dbReference type="GO" id="GO:0008652">
    <property type="term" value="P:amino acid biosynthetic process"/>
    <property type="evidence" value="ECO:0007669"/>
    <property type="project" value="UniProtKB-KW"/>
</dbReference>
<evidence type="ECO:0000256" key="6">
    <source>
        <dbReference type="RuleBase" id="RU363071"/>
    </source>
</evidence>
<gene>
    <name evidence="7" type="ORF">ASPGLDRAFT_40708</name>
</gene>
<evidence type="ECO:0000256" key="3">
    <source>
        <dbReference type="ARBA" id="ARBA00022679"/>
    </source>
</evidence>
<dbReference type="UniPathway" id="UPA00053">
    <property type="reaction ID" value="UER00084"/>
</dbReference>
<evidence type="ECO:0000256" key="5">
    <source>
        <dbReference type="PIRSR" id="PIRSR602480-1"/>
    </source>
</evidence>
<keyword evidence="5" id="KW-0104">Cadmium</keyword>
<comment type="pathway">
    <text evidence="1 6">Metabolic intermediate biosynthesis; chorismate biosynthesis; chorismate from D-erythrose 4-phosphate and phosphoenolpyruvate: step 1/7.</text>
</comment>
<dbReference type="PANTHER" id="PTHR21337:SF0">
    <property type="entry name" value="PHOSPHO-2-DEHYDRO-3-DEOXYHEPTONATE ALDOLASE"/>
    <property type="match status" value="1"/>
</dbReference>
<keyword evidence="5" id="KW-0464">Manganese</keyword>
<dbReference type="EC" id="2.5.1.54" evidence="6"/>
<keyword evidence="5" id="KW-0170">Cobalt</keyword>
<dbReference type="Pfam" id="PF01474">
    <property type="entry name" value="DAHP_synth_2"/>
    <property type="match status" value="2"/>
</dbReference>
<dbReference type="OrthoDB" id="2338at2759"/>
<reference evidence="8" key="1">
    <citation type="journal article" date="2017" name="Genome Biol.">
        <title>Comparative genomics reveals high biological diversity and specific adaptations in the industrially and medically important fungal genus Aspergillus.</title>
        <authorList>
            <person name="de Vries R.P."/>
            <person name="Riley R."/>
            <person name="Wiebenga A."/>
            <person name="Aguilar-Osorio G."/>
            <person name="Amillis S."/>
            <person name="Uchima C.A."/>
            <person name="Anderluh G."/>
            <person name="Asadollahi M."/>
            <person name="Askin M."/>
            <person name="Barry K."/>
            <person name="Battaglia E."/>
            <person name="Bayram O."/>
            <person name="Benocci T."/>
            <person name="Braus-Stromeyer S.A."/>
            <person name="Caldana C."/>
            <person name="Canovas D."/>
            <person name="Cerqueira G.C."/>
            <person name="Chen F."/>
            <person name="Chen W."/>
            <person name="Choi C."/>
            <person name="Clum A."/>
            <person name="Dos Santos R.A."/>
            <person name="Damasio A.R."/>
            <person name="Diallinas G."/>
            <person name="Emri T."/>
            <person name="Fekete E."/>
            <person name="Flipphi M."/>
            <person name="Freyberg S."/>
            <person name="Gallo A."/>
            <person name="Gournas C."/>
            <person name="Habgood R."/>
            <person name="Hainaut M."/>
            <person name="Harispe M.L."/>
            <person name="Henrissat B."/>
            <person name="Hilden K.S."/>
            <person name="Hope R."/>
            <person name="Hossain A."/>
            <person name="Karabika E."/>
            <person name="Karaffa L."/>
            <person name="Karanyi Z."/>
            <person name="Krasevec N."/>
            <person name="Kuo A."/>
            <person name="Kusch H."/>
            <person name="LaButti K."/>
            <person name="Lagendijk E.L."/>
            <person name="Lapidus A."/>
            <person name="Levasseur A."/>
            <person name="Lindquist E."/>
            <person name="Lipzen A."/>
            <person name="Logrieco A.F."/>
            <person name="MacCabe A."/>
            <person name="Maekelae M.R."/>
            <person name="Malavazi I."/>
            <person name="Melin P."/>
            <person name="Meyer V."/>
            <person name="Mielnichuk N."/>
            <person name="Miskei M."/>
            <person name="Molnar A.P."/>
            <person name="Mule G."/>
            <person name="Ngan C.Y."/>
            <person name="Orejas M."/>
            <person name="Orosz E."/>
            <person name="Ouedraogo J.P."/>
            <person name="Overkamp K.M."/>
            <person name="Park H.-S."/>
            <person name="Perrone G."/>
            <person name="Piumi F."/>
            <person name="Punt P.J."/>
            <person name="Ram A.F."/>
            <person name="Ramon A."/>
            <person name="Rauscher S."/>
            <person name="Record E."/>
            <person name="Riano-Pachon D.M."/>
            <person name="Robert V."/>
            <person name="Roehrig J."/>
            <person name="Ruller R."/>
            <person name="Salamov A."/>
            <person name="Salih N.S."/>
            <person name="Samson R.A."/>
            <person name="Sandor E."/>
            <person name="Sanguinetti M."/>
            <person name="Schuetze T."/>
            <person name="Sepcic K."/>
            <person name="Shelest E."/>
            <person name="Sherlock G."/>
            <person name="Sophianopoulou V."/>
            <person name="Squina F.M."/>
            <person name="Sun H."/>
            <person name="Susca A."/>
            <person name="Todd R.B."/>
            <person name="Tsang A."/>
            <person name="Unkles S.E."/>
            <person name="van de Wiele N."/>
            <person name="van Rossen-Uffink D."/>
            <person name="Oliveira J.V."/>
            <person name="Vesth T.C."/>
            <person name="Visser J."/>
            <person name="Yu J.-H."/>
            <person name="Zhou M."/>
            <person name="Andersen M.R."/>
            <person name="Archer D.B."/>
            <person name="Baker S.E."/>
            <person name="Benoit I."/>
            <person name="Brakhage A.A."/>
            <person name="Braus G.H."/>
            <person name="Fischer R."/>
            <person name="Frisvad J.C."/>
            <person name="Goldman G.H."/>
            <person name="Houbraken J."/>
            <person name="Oakley B."/>
            <person name="Pocsi I."/>
            <person name="Scazzocchio C."/>
            <person name="Seiboth B."/>
            <person name="vanKuyk P.A."/>
            <person name="Wortman J."/>
            <person name="Dyer P.S."/>
            <person name="Grigoriev I.V."/>
        </authorList>
    </citation>
    <scope>NUCLEOTIDE SEQUENCE [LARGE SCALE GENOMIC DNA]</scope>
    <source>
        <strain evidence="8">CBS 516.65</strain>
    </source>
</reference>
<comment type="similarity">
    <text evidence="2 6">Belongs to the class-II DAHP synthase family.</text>
</comment>
<dbReference type="AlphaFoldDB" id="A0A1L9V3L6"/>
<evidence type="ECO:0000313" key="8">
    <source>
        <dbReference type="Proteomes" id="UP000184300"/>
    </source>
</evidence>
<feature type="binding site" evidence="5">
    <location>
        <begin position="245"/>
        <end position="246"/>
    </location>
    <ligand>
        <name>phosphoenolpyruvate</name>
        <dbReference type="ChEBI" id="CHEBI:58702"/>
    </ligand>
</feature>
<dbReference type="PANTHER" id="PTHR21337">
    <property type="entry name" value="PHOSPHO-2-DEHYDRO-3-DEOXYHEPTONATE ALDOLASE 1, 2"/>
    <property type="match status" value="1"/>
</dbReference>
<evidence type="ECO:0000256" key="4">
    <source>
        <dbReference type="ARBA" id="ARBA00047508"/>
    </source>
</evidence>
<dbReference type="GeneID" id="34461516"/>
<evidence type="ECO:0000256" key="2">
    <source>
        <dbReference type="ARBA" id="ARBA00008911"/>
    </source>
</evidence>
<dbReference type="InterPro" id="IPR013785">
    <property type="entry name" value="Aldolase_TIM"/>
</dbReference>
<feature type="binding site" evidence="5">
    <location>
        <position position="336"/>
    </location>
    <ligand>
        <name>Mn(2+)</name>
        <dbReference type="ChEBI" id="CHEBI:29035"/>
    </ligand>
</feature>
<dbReference type="RefSeq" id="XP_022395215.1">
    <property type="nucleotide sequence ID" value="XM_022545255.1"/>
</dbReference>
<feature type="binding site" evidence="5">
    <location>
        <position position="408"/>
    </location>
    <ligand>
        <name>Mn(2+)</name>
        <dbReference type="ChEBI" id="CHEBI:29035"/>
    </ligand>
</feature>
<dbReference type="STRING" id="1160497.A0A1L9V3L6"/>
<keyword evidence="8" id="KW-1185">Reference proteome</keyword>
<protein>
    <recommendedName>
        <fullName evidence="6">Phospho-2-dehydro-3-deoxyheptonate aldolase</fullName>
        <ecNumber evidence="6">2.5.1.54</ecNumber>
    </recommendedName>
</protein>
<dbReference type="Gene3D" id="3.20.20.70">
    <property type="entry name" value="Aldolase class I"/>
    <property type="match status" value="1"/>
</dbReference>
<dbReference type="InterPro" id="IPR002480">
    <property type="entry name" value="DAHP_synth_2"/>
</dbReference>
<comment type="catalytic activity">
    <reaction evidence="4 6">
        <text>D-erythrose 4-phosphate + phosphoenolpyruvate + H2O = 7-phospho-2-dehydro-3-deoxy-D-arabino-heptonate + phosphate</text>
        <dbReference type="Rhea" id="RHEA:14717"/>
        <dbReference type="ChEBI" id="CHEBI:15377"/>
        <dbReference type="ChEBI" id="CHEBI:16897"/>
        <dbReference type="ChEBI" id="CHEBI:43474"/>
        <dbReference type="ChEBI" id="CHEBI:58394"/>
        <dbReference type="ChEBI" id="CHEBI:58702"/>
        <dbReference type="EC" id="2.5.1.54"/>
    </reaction>
</comment>
<dbReference type="GO" id="GO:0009073">
    <property type="term" value="P:aromatic amino acid family biosynthetic process"/>
    <property type="evidence" value="ECO:0007669"/>
    <property type="project" value="UniProtKB-KW"/>
</dbReference>
<organism evidence="7 8">
    <name type="scientific">Aspergillus glaucus CBS 516.65</name>
    <dbReference type="NCBI Taxonomy" id="1160497"/>
    <lineage>
        <taxon>Eukaryota</taxon>
        <taxon>Fungi</taxon>
        <taxon>Dikarya</taxon>
        <taxon>Ascomycota</taxon>
        <taxon>Pezizomycotina</taxon>
        <taxon>Eurotiomycetes</taxon>
        <taxon>Eurotiomycetidae</taxon>
        <taxon>Eurotiales</taxon>
        <taxon>Aspergillaceae</taxon>
        <taxon>Aspergillus</taxon>
        <taxon>Aspergillus subgen. Aspergillus</taxon>
    </lineage>
</organism>
<keyword evidence="3 6" id="KW-0808">Transferase</keyword>
<dbReference type="GO" id="GO:0003849">
    <property type="term" value="F:3-deoxy-7-phosphoheptulonate synthase activity"/>
    <property type="evidence" value="ECO:0007669"/>
    <property type="project" value="UniProtKB-EC"/>
</dbReference>
<keyword evidence="6" id="KW-0028">Amino-acid biosynthesis</keyword>
<dbReference type="SUPFAM" id="SSF51569">
    <property type="entry name" value="Aldolase"/>
    <property type="match status" value="1"/>
</dbReference>
<feature type="binding site" evidence="5">
    <location>
        <position position="378"/>
    </location>
    <ligand>
        <name>Mn(2+)</name>
        <dbReference type="ChEBI" id="CHEBI:29035"/>
    </ligand>
</feature>
<feature type="binding site" evidence="5">
    <location>
        <position position="304"/>
    </location>
    <ligand>
        <name>phosphoenolpyruvate</name>
        <dbReference type="ChEBI" id="CHEBI:58702"/>
    </ligand>
</feature>
<feature type="binding site" evidence="5">
    <location>
        <position position="80"/>
    </location>
    <ligand>
        <name>Mn(2+)</name>
        <dbReference type="ChEBI" id="CHEBI:29035"/>
    </ligand>
</feature>
<dbReference type="EMBL" id="KV878934">
    <property type="protein sequence ID" value="OJJ78517.1"/>
    <property type="molecule type" value="Genomic_DNA"/>
</dbReference>
<comment type="cofactor">
    <cofactor evidence="5">
        <name>Mn(2+)</name>
        <dbReference type="ChEBI" id="CHEBI:29035"/>
    </cofactor>
    <cofactor evidence="5">
        <name>Co(2+)</name>
        <dbReference type="ChEBI" id="CHEBI:48828"/>
    </cofactor>
    <cofactor evidence="5">
        <name>Cd(2+)</name>
        <dbReference type="ChEBI" id="CHEBI:48775"/>
    </cofactor>
    <text evidence="5">Binds 1 divalent cation per subunit. The enzyme is active with manganese, cobalt or cadmium ions.</text>
</comment>
<dbReference type="Proteomes" id="UP000184300">
    <property type="component" value="Unassembled WGS sequence"/>
</dbReference>
<name>A0A1L9V3L6_ASPGL</name>
<feature type="binding site" evidence="5">
    <location>
        <position position="119"/>
    </location>
    <ligand>
        <name>phosphoenolpyruvate</name>
        <dbReference type="ChEBI" id="CHEBI:58702"/>
    </ligand>
</feature>
<evidence type="ECO:0000256" key="1">
    <source>
        <dbReference type="ARBA" id="ARBA00004688"/>
    </source>
</evidence>
<sequence>MVFRMLDEFTQPDVWTPQSWRKCPIIAQDIDYKNPKAHDDVCNTIASLPPLVSPIKIELARQHFAAAALGQAFIFQGGDCAESFQDVRPSVVQQKVKLLHEQSHLISDMLQLPVLTVGRIAGQYAKPRSAPTETLPNGSQVYSFRGENVNGMHVHDRDPDPNRLLLGYFYARATLDLMESCPSLPGPPSGAMVPDRDLLANDLLQELGQRKGPIFTSHEALHLPYESALTRGRYNTSATFIWIGERTRQLTGPHIEYIRGVRNPIGVKIGPSMQPQELTELLDSLLDPRDAAGTQAGRVTLITRLGTDRVDTVLPALIDAVRKAGHRPVWMCDPCHGNTKSTPSGTKTRCVDTIVREILQTYHVHQVHGSFLGGLHLEQTGEFVTECVDSWDTYSEEELTHNYRTLCDPRLSYMQALTVVRSFLDHVRPLKSKANGHR</sequence>
<dbReference type="GO" id="GO:0009423">
    <property type="term" value="P:chorismate biosynthetic process"/>
    <property type="evidence" value="ECO:0007669"/>
    <property type="project" value="UniProtKB-UniPathway"/>
</dbReference>